<keyword evidence="3" id="KW-1185">Reference proteome</keyword>
<dbReference type="Proteomes" id="UP000076858">
    <property type="component" value="Unassembled WGS sequence"/>
</dbReference>
<reference evidence="2 3" key="1">
    <citation type="submission" date="2016-03" db="EMBL/GenBank/DDBJ databases">
        <title>EvidentialGene: Evidence-directed Construction of Genes on Genomes.</title>
        <authorList>
            <person name="Gilbert D.G."/>
            <person name="Choi J.-H."/>
            <person name="Mockaitis K."/>
            <person name="Colbourne J."/>
            <person name="Pfrender M."/>
        </authorList>
    </citation>
    <scope>NUCLEOTIDE SEQUENCE [LARGE SCALE GENOMIC DNA]</scope>
    <source>
        <strain evidence="2 3">Xinb3</strain>
        <tissue evidence="2">Complete organism</tissue>
    </source>
</reference>
<feature type="non-terminal residue" evidence="2">
    <location>
        <position position="1"/>
    </location>
</feature>
<dbReference type="EMBL" id="LRGB01026772">
    <property type="protein sequence ID" value="KZR95906.1"/>
    <property type="molecule type" value="Genomic_DNA"/>
</dbReference>
<dbReference type="AlphaFoldDB" id="A0A164DLJ4"/>
<keyword evidence="1" id="KW-0472">Membrane</keyword>
<gene>
    <name evidence="2" type="ORF">APZ42_010042</name>
</gene>
<feature type="transmembrane region" description="Helical" evidence="1">
    <location>
        <begin position="12"/>
        <end position="30"/>
    </location>
</feature>
<comment type="caution">
    <text evidence="2">The sequence shown here is derived from an EMBL/GenBank/DDBJ whole genome shotgun (WGS) entry which is preliminary data.</text>
</comment>
<keyword evidence="1" id="KW-0812">Transmembrane</keyword>
<evidence type="ECO:0000313" key="3">
    <source>
        <dbReference type="Proteomes" id="UP000076858"/>
    </source>
</evidence>
<accession>A0A164DLJ4</accession>
<feature type="non-terminal residue" evidence="2">
    <location>
        <position position="59"/>
    </location>
</feature>
<name>A0A164DLJ4_9CRUS</name>
<keyword evidence="1" id="KW-1133">Transmembrane helix</keyword>
<organism evidence="2 3">
    <name type="scientific">Daphnia magna</name>
    <dbReference type="NCBI Taxonomy" id="35525"/>
    <lineage>
        <taxon>Eukaryota</taxon>
        <taxon>Metazoa</taxon>
        <taxon>Ecdysozoa</taxon>
        <taxon>Arthropoda</taxon>
        <taxon>Crustacea</taxon>
        <taxon>Branchiopoda</taxon>
        <taxon>Diplostraca</taxon>
        <taxon>Cladocera</taxon>
        <taxon>Anomopoda</taxon>
        <taxon>Daphniidae</taxon>
        <taxon>Daphnia</taxon>
    </lineage>
</organism>
<evidence type="ECO:0000256" key="1">
    <source>
        <dbReference type="SAM" id="Phobius"/>
    </source>
</evidence>
<proteinExistence type="predicted"/>
<sequence>VPTMQMYSAARVPHFMVVAGCIFFHVQLPVANLNIVFCCRLVSIPVDSGELRFQYFKLR</sequence>
<protein>
    <submittedName>
        <fullName evidence="2">Uncharacterized protein</fullName>
    </submittedName>
</protein>
<evidence type="ECO:0000313" key="2">
    <source>
        <dbReference type="EMBL" id="KZR95906.1"/>
    </source>
</evidence>